<sequence length="221" mass="25240">MSPPNIDLNTKQINDAQGVPKPTDTKKCSKRRWCIITTIVVIVLLVVVATIFGGIAYNYHLFGKKDYDIIPKIDGVDVPEHIHVDYNRKLILVKNDKRGRVLSIKTLFDYNRKLVAYLEEANNKCLVDFLPTSFDDDLRHWSSNANRKEAAPKAELIHSKRPIVTEVLYRIAGEEIADHCMNATSYWVTSFHSFTPEIRDKRQTGGLSFWIGMAKGKDNCF</sequence>
<keyword evidence="2" id="KW-0812">Transmembrane</keyword>
<organism evidence="3 4">
    <name type="scientific">Patella caerulea</name>
    <name type="common">Rayed Mediterranean limpet</name>
    <dbReference type="NCBI Taxonomy" id="87958"/>
    <lineage>
        <taxon>Eukaryota</taxon>
        <taxon>Metazoa</taxon>
        <taxon>Spiralia</taxon>
        <taxon>Lophotrochozoa</taxon>
        <taxon>Mollusca</taxon>
        <taxon>Gastropoda</taxon>
        <taxon>Patellogastropoda</taxon>
        <taxon>Patelloidea</taxon>
        <taxon>Patellidae</taxon>
        <taxon>Patella</taxon>
    </lineage>
</organism>
<feature type="region of interest" description="Disordered" evidence="1">
    <location>
        <begin position="1"/>
        <end position="24"/>
    </location>
</feature>
<keyword evidence="2" id="KW-1133">Transmembrane helix</keyword>
<accession>A0AAN8IZA9</accession>
<name>A0AAN8IZA9_PATCE</name>
<comment type="caution">
    <text evidence="3">The sequence shown here is derived from an EMBL/GenBank/DDBJ whole genome shotgun (WGS) entry which is preliminary data.</text>
</comment>
<dbReference type="Proteomes" id="UP001347796">
    <property type="component" value="Unassembled WGS sequence"/>
</dbReference>
<keyword evidence="2" id="KW-0472">Membrane</keyword>
<keyword evidence="4" id="KW-1185">Reference proteome</keyword>
<proteinExistence type="predicted"/>
<evidence type="ECO:0000256" key="2">
    <source>
        <dbReference type="SAM" id="Phobius"/>
    </source>
</evidence>
<gene>
    <name evidence="3" type="ORF">SNE40_021668</name>
</gene>
<reference evidence="3 4" key="1">
    <citation type="submission" date="2024-01" db="EMBL/GenBank/DDBJ databases">
        <title>The genome of the rayed Mediterranean limpet Patella caerulea (Linnaeus, 1758).</title>
        <authorList>
            <person name="Anh-Thu Weber A."/>
            <person name="Halstead-Nussloch G."/>
        </authorList>
    </citation>
    <scope>NUCLEOTIDE SEQUENCE [LARGE SCALE GENOMIC DNA]</scope>
    <source>
        <strain evidence="3">AATW-2023a</strain>
        <tissue evidence="3">Whole specimen</tissue>
    </source>
</reference>
<protein>
    <submittedName>
        <fullName evidence="3">Uncharacterized protein</fullName>
    </submittedName>
</protein>
<evidence type="ECO:0000256" key="1">
    <source>
        <dbReference type="SAM" id="MobiDB-lite"/>
    </source>
</evidence>
<feature type="transmembrane region" description="Helical" evidence="2">
    <location>
        <begin position="33"/>
        <end position="57"/>
    </location>
</feature>
<dbReference type="EMBL" id="JAZGQO010000018">
    <property type="protein sequence ID" value="KAK6167704.1"/>
    <property type="molecule type" value="Genomic_DNA"/>
</dbReference>
<dbReference type="AlphaFoldDB" id="A0AAN8IZA9"/>
<evidence type="ECO:0000313" key="4">
    <source>
        <dbReference type="Proteomes" id="UP001347796"/>
    </source>
</evidence>
<evidence type="ECO:0000313" key="3">
    <source>
        <dbReference type="EMBL" id="KAK6167704.1"/>
    </source>
</evidence>